<dbReference type="InterPro" id="IPR000014">
    <property type="entry name" value="PAS"/>
</dbReference>
<evidence type="ECO:0000313" key="12">
    <source>
        <dbReference type="EMBL" id="KHE92648.1"/>
    </source>
</evidence>
<keyword evidence="6 12" id="KW-0418">Kinase</keyword>
<dbReference type="InterPro" id="IPR004358">
    <property type="entry name" value="Sig_transdc_His_kin-like_C"/>
</dbReference>
<feature type="domain" description="Histidine kinase" evidence="9">
    <location>
        <begin position="152"/>
        <end position="362"/>
    </location>
</feature>
<dbReference type="Pfam" id="PF13426">
    <property type="entry name" value="PAS_9"/>
    <property type="match status" value="1"/>
</dbReference>
<dbReference type="PROSITE" id="PS50109">
    <property type="entry name" value="HIS_KIN"/>
    <property type="match status" value="1"/>
</dbReference>
<dbReference type="PROSITE" id="PS50113">
    <property type="entry name" value="PAC"/>
    <property type="match status" value="1"/>
</dbReference>
<dbReference type="InterPro" id="IPR035965">
    <property type="entry name" value="PAS-like_dom_sf"/>
</dbReference>
<keyword evidence="3" id="KW-0597">Phosphoprotein</keyword>
<gene>
    <name evidence="12" type="ORF">SCABRO_01581</name>
</gene>
<dbReference type="CDD" id="cd00082">
    <property type="entry name" value="HisKA"/>
    <property type="match status" value="1"/>
</dbReference>
<reference evidence="12 13" key="1">
    <citation type="submission" date="2014-10" db="EMBL/GenBank/DDBJ databases">
        <title>Draft genome of anammox bacterium scalindua brodae, obtained using differential coverage binning of sequence data from two enrichment reactors.</title>
        <authorList>
            <person name="Speth D.R."/>
            <person name="Russ L."/>
            <person name="Kartal B."/>
            <person name="Op den Camp H.J."/>
            <person name="Dutilh B.E."/>
            <person name="Jetten M.S."/>
        </authorList>
    </citation>
    <scope>NUCLEOTIDE SEQUENCE [LARGE SCALE GENOMIC DNA]</scope>
    <source>
        <strain evidence="12">RU1</strain>
    </source>
</reference>
<evidence type="ECO:0000256" key="6">
    <source>
        <dbReference type="ARBA" id="ARBA00022777"/>
    </source>
</evidence>
<dbReference type="InterPro" id="IPR036890">
    <property type="entry name" value="HATPase_C_sf"/>
</dbReference>
<dbReference type="InterPro" id="IPR005467">
    <property type="entry name" value="His_kinase_dom"/>
</dbReference>
<dbReference type="InterPro" id="IPR036097">
    <property type="entry name" value="HisK_dim/P_sf"/>
</dbReference>
<dbReference type="GO" id="GO:0005524">
    <property type="term" value="F:ATP binding"/>
    <property type="evidence" value="ECO:0007669"/>
    <property type="project" value="UniProtKB-KW"/>
</dbReference>
<organism evidence="12 13">
    <name type="scientific">Candidatus Scalindua brodae</name>
    <dbReference type="NCBI Taxonomy" id="237368"/>
    <lineage>
        <taxon>Bacteria</taxon>
        <taxon>Pseudomonadati</taxon>
        <taxon>Planctomycetota</taxon>
        <taxon>Candidatus Brocadiia</taxon>
        <taxon>Candidatus Brocadiales</taxon>
        <taxon>Candidatus Scalinduaceae</taxon>
        <taxon>Candidatus Scalindua</taxon>
    </lineage>
</organism>
<dbReference type="InterPro" id="IPR003661">
    <property type="entry name" value="HisK_dim/P_dom"/>
</dbReference>
<dbReference type="InterPro" id="IPR001610">
    <property type="entry name" value="PAC"/>
</dbReference>
<dbReference type="Gene3D" id="3.30.450.20">
    <property type="entry name" value="PAS domain"/>
    <property type="match status" value="1"/>
</dbReference>
<dbReference type="InterPro" id="IPR000700">
    <property type="entry name" value="PAS-assoc_C"/>
</dbReference>
<dbReference type="GO" id="GO:0000155">
    <property type="term" value="F:phosphorelay sensor kinase activity"/>
    <property type="evidence" value="ECO:0007669"/>
    <property type="project" value="InterPro"/>
</dbReference>
<evidence type="ECO:0000259" key="10">
    <source>
        <dbReference type="PROSITE" id="PS50112"/>
    </source>
</evidence>
<dbReference type="InterPro" id="IPR003594">
    <property type="entry name" value="HATPase_dom"/>
</dbReference>
<feature type="domain" description="PAC" evidence="11">
    <location>
        <begin position="87"/>
        <end position="139"/>
    </location>
</feature>
<evidence type="ECO:0000256" key="4">
    <source>
        <dbReference type="ARBA" id="ARBA00022679"/>
    </source>
</evidence>
<sequence>MNNVIINNKNIEEIALQYLDDGVFMFDKDRKIILFNPACEQIVGFSMDEITENESNCLDIFKCHSLDGNCLAICPGLDLFDEKRTKIAREYLIKTKEGKQKRVITNYSIVKDENDKIEYVVGIMRDITEEKMFNEELVRSKTLSTLGQYSNELAHEIKNPLNAINIQMSLLEREIGKYDLGAGKELADIVKVVKEEINRLNKLAKDCLSFSKSGDLNRTEEDIGRIIEELLSLITPHADLNGVNIYLTMSGSCPQILVDRDKLKQALLNIILNAIEAMTDGGNIAITVSRKDSYLNIFIKDTGPGIPDELHDKIFGLFYSTKSGGTGVGLAVTKNIVHAHGGNIRFEKLVEGAEFIIELPLS</sequence>
<feature type="domain" description="PAS" evidence="10">
    <location>
        <begin position="8"/>
        <end position="50"/>
    </location>
</feature>
<dbReference type="SUPFAM" id="SSF47384">
    <property type="entry name" value="Homodimeric domain of signal transducing histidine kinase"/>
    <property type="match status" value="1"/>
</dbReference>
<dbReference type="NCBIfam" id="TIGR00229">
    <property type="entry name" value="sensory_box"/>
    <property type="match status" value="1"/>
</dbReference>
<dbReference type="SMART" id="SM00086">
    <property type="entry name" value="PAC"/>
    <property type="match status" value="1"/>
</dbReference>
<comment type="catalytic activity">
    <reaction evidence="1">
        <text>ATP + protein L-histidine = ADP + protein N-phospho-L-histidine.</text>
        <dbReference type="EC" id="2.7.13.3"/>
    </reaction>
</comment>
<dbReference type="Pfam" id="PF02518">
    <property type="entry name" value="HATPase_c"/>
    <property type="match status" value="1"/>
</dbReference>
<dbReference type="PRINTS" id="PR00344">
    <property type="entry name" value="BCTRLSENSOR"/>
</dbReference>
<dbReference type="eggNOG" id="COG3852">
    <property type="taxonomic scope" value="Bacteria"/>
</dbReference>
<dbReference type="SMART" id="SM00388">
    <property type="entry name" value="HisKA"/>
    <property type="match status" value="1"/>
</dbReference>
<dbReference type="SUPFAM" id="SSF55785">
    <property type="entry name" value="PYP-like sensor domain (PAS domain)"/>
    <property type="match status" value="1"/>
</dbReference>
<dbReference type="PANTHER" id="PTHR43065:SF10">
    <property type="entry name" value="PEROXIDE STRESS-ACTIVATED HISTIDINE KINASE MAK3"/>
    <property type="match status" value="1"/>
</dbReference>
<dbReference type="Gene3D" id="3.30.565.10">
    <property type="entry name" value="Histidine kinase-like ATPase, C-terminal domain"/>
    <property type="match status" value="1"/>
</dbReference>
<dbReference type="SUPFAM" id="SSF55874">
    <property type="entry name" value="ATPase domain of HSP90 chaperone/DNA topoisomerase II/histidine kinase"/>
    <property type="match status" value="1"/>
</dbReference>
<evidence type="ECO:0000256" key="1">
    <source>
        <dbReference type="ARBA" id="ARBA00000085"/>
    </source>
</evidence>
<proteinExistence type="predicted"/>
<protein>
    <recommendedName>
        <fullName evidence="2">histidine kinase</fullName>
        <ecNumber evidence="2">2.7.13.3</ecNumber>
    </recommendedName>
</protein>
<dbReference type="PANTHER" id="PTHR43065">
    <property type="entry name" value="SENSOR HISTIDINE KINASE"/>
    <property type="match status" value="1"/>
</dbReference>
<dbReference type="CDD" id="cd00075">
    <property type="entry name" value="HATPase"/>
    <property type="match status" value="1"/>
</dbReference>
<dbReference type="AlphaFoldDB" id="A0A0B0ENG4"/>
<dbReference type="Proteomes" id="UP000030652">
    <property type="component" value="Unassembled WGS sequence"/>
</dbReference>
<evidence type="ECO:0000256" key="2">
    <source>
        <dbReference type="ARBA" id="ARBA00012438"/>
    </source>
</evidence>
<dbReference type="EC" id="2.7.13.3" evidence="2"/>
<dbReference type="SMART" id="SM00387">
    <property type="entry name" value="HATPase_c"/>
    <property type="match status" value="1"/>
</dbReference>
<dbReference type="CDD" id="cd00130">
    <property type="entry name" value="PAS"/>
    <property type="match status" value="1"/>
</dbReference>
<evidence type="ECO:0000256" key="5">
    <source>
        <dbReference type="ARBA" id="ARBA00022741"/>
    </source>
</evidence>
<name>A0A0B0ENG4_9BACT</name>
<evidence type="ECO:0000259" key="9">
    <source>
        <dbReference type="PROSITE" id="PS50109"/>
    </source>
</evidence>
<keyword evidence="5" id="KW-0547">Nucleotide-binding</keyword>
<dbReference type="PROSITE" id="PS50112">
    <property type="entry name" value="PAS"/>
    <property type="match status" value="1"/>
</dbReference>
<keyword evidence="4" id="KW-0808">Transferase</keyword>
<evidence type="ECO:0000256" key="3">
    <source>
        <dbReference type="ARBA" id="ARBA00022553"/>
    </source>
</evidence>
<evidence type="ECO:0000256" key="7">
    <source>
        <dbReference type="ARBA" id="ARBA00022840"/>
    </source>
</evidence>
<keyword evidence="8" id="KW-0902">Two-component regulatory system</keyword>
<dbReference type="Gene3D" id="1.10.287.130">
    <property type="match status" value="1"/>
</dbReference>
<accession>A0A0B0ENG4</accession>
<dbReference type="EMBL" id="JRYO01000106">
    <property type="protein sequence ID" value="KHE92648.1"/>
    <property type="molecule type" value="Genomic_DNA"/>
</dbReference>
<comment type="caution">
    <text evidence="12">The sequence shown here is derived from an EMBL/GenBank/DDBJ whole genome shotgun (WGS) entry which is preliminary data.</text>
</comment>
<keyword evidence="7" id="KW-0067">ATP-binding</keyword>
<evidence type="ECO:0000259" key="11">
    <source>
        <dbReference type="PROSITE" id="PS50113"/>
    </source>
</evidence>
<dbReference type="Pfam" id="PF00512">
    <property type="entry name" value="HisKA"/>
    <property type="match status" value="1"/>
</dbReference>
<evidence type="ECO:0000313" key="13">
    <source>
        <dbReference type="Proteomes" id="UP000030652"/>
    </source>
</evidence>
<evidence type="ECO:0000256" key="8">
    <source>
        <dbReference type="ARBA" id="ARBA00023012"/>
    </source>
</evidence>